<evidence type="ECO:0000313" key="1">
    <source>
        <dbReference type="EMBL" id="GMF19476.1"/>
    </source>
</evidence>
<proteinExistence type="predicted"/>
<dbReference type="AlphaFoldDB" id="A0A9W6TUD5"/>
<dbReference type="PANTHER" id="PTHR33206">
    <property type="entry name" value="PROTEIN CBG10425"/>
    <property type="match status" value="1"/>
</dbReference>
<gene>
    <name evidence="1" type="ORF">Plil01_000744200</name>
</gene>
<dbReference type="EMBL" id="BSXW01000345">
    <property type="protein sequence ID" value="GMF19476.1"/>
    <property type="molecule type" value="Genomic_DNA"/>
</dbReference>
<protein>
    <submittedName>
        <fullName evidence="1">Unnamed protein product</fullName>
    </submittedName>
</protein>
<name>A0A9W6TUD5_9STRA</name>
<sequence length="467" mass="53199">MVFGPTIAVAEANRVHQHDVCRVQEVLRVGFTFFPEQVVANPSDTRWTEGAAKCLGDSKTVIPKIIRENKHVINFPKTNNKCVFHCIAWNTFQSAKKDPSRIQAQVKEAFKRYCFFKGITYTLILFRSFKPVDLPQLDEVEDCFQLGINVYSIVVASGNVECIDRTRGKKLWIFYHTRVTLSTSRASICFSLTDSLTEEVRCFVNDDPKMLLMDMFKYIGDVSVKIQQYNVDNSLGFGKQRFDYGRLKQQIDQVPLFGFNSGRYDINLIKSDLFAHHCYDKYITTYLGGCKCDDKIRCVCGLGKGIFPYEYITAFNVLNQTTIPPKSAFESKLRGTSITNDDYERVKFVWGYYGMKSIMDLLVWYNNLDLCIRPASGSSIRNFNVRIGSQQTFHHFTNELAKIVSINGDLTPELVNSLLDYQTWSLTNRVLIADVSRLTERDVPQAIQVQGVNAGCQGTNMLVLVVS</sequence>
<accession>A0A9W6TUD5</accession>
<keyword evidence="2" id="KW-1185">Reference proteome</keyword>
<evidence type="ECO:0000313" key="2">
    <source>
        <dbReference type="Proteomes" id="UP001165083"/>
    </source>
</evidence>
<organism evidence="1 2">
    <name type="scientific">Phytophthora lilii</name>
    <dbReference type="NCBI Taxonomy" id="2077276"/>
    <lineage>
        <taxon>Eukaryota</taxon>
        <taxon>Sar</taxon>
        <taxon>Stramenopiles</taxon>
        <taxon>Oomycota</taxon>
        <taxon>Peronosporomycetes</taxon>
        <taxon>Peronosporales</taxon>
        <taxon>Peronosporaceae</taxon>
        <taxon>Phytophthora</taxon>
    </lineage>
</organism>
<reference evidence="1" key="1">
    <citation type="submission" date="2023-04" db="EMBL/GenBank/DDBJ databases">
        <title>Phytophthora lilii NBRC 32176.</title>
        <authorList>
            <person name="Ichikawa N."/>
            <person name="Sato H."/>
            <person name="Tonouchi N."/>
        </authorList>
    </citation>
    <scope>NUCLEOTIDE SEQUENCE</scope>
    <source>
        <strain evidence="1">NBRC 32176</strain>
    </source>
</reference>
<comment type="caution">
    <text evidence="1">The sequence shown here is derived from an EMBL/GenBank/DDBJ whole genome shotgun (WGS) entry which is preliminary data.</text>
</comment>
<dbReference type="Proteomes" id="UP001165083">
    <property type="component" value="Unassembled WGS sequence"/>
</dbReference>
<dbReference type="PANTHER" id="PTHR33206:SF1">
    <property type="entry name" value="DNA-DIRECTED DNA POLYMERASE"/>
    <property type="match status" value="1"/>
</dbReference>